<dbReference type="RefSeq" id="WP_147703555.1">
    <property type="nucleotide sequence ID" value="NZ_VDUY01000002.1"/>
</dbReference>
<comment type="caution">
    <text evidence="6">The sequence shown here is derived from an EMBL/GenBank/DDBJ whole genome shotgun (WGS) entry which is preliminary data.</text>
</comment>
<dbReference type="PANTHER" id="PTHR43177">
    <property type="entry name" value="PROTEIN NRFC"/>
    <property type="match status" value="1"/>
</dbReference>
<accession>A0A5C8P209</accession>
<proteinExistence type="predicted"/>
<dbReference type="PROSITE" id="PS51379">
    <property type="entry name" value="4FE4S_FER_2"/>
    <property type="match status" value="2"/>
</dbReference>
<dbReference type="Pfam" id="PF13247">
    <property type="entry name" value="Fer4_11"/>
    <property type="match status" value="1"/>
</dbReference>
<evidence type="ECO:0000256" key="1">
    <source>
        <dbReference type="ARBA" id="ARBA00022485"/>
    </source>
</evidence>
<dbReference type="Gene3D" id="3.30.70.20">
    <property type="match status" value="2"/>
</dbReference>
<dbReference type="OrthoDB" id="9779457at2"/>
<dbReference type="GO" id="GO:0046872">
    <property type="term" value="F:metal ion binding"/>
    <property type="evidence" value="ECO:0007669"/>
    <property type="project" value="UniProtKB-KW"/>
</dbReference>
<dbReference type="PANTHER" id="PTHR43177:SF3">
    <property type="entry name" value="PROTEIN NRFC HOMOLOG"/>
    <property type="match status" value="1"/>
</dbReference>
<dbReference type="EMBL" id="VDUY01000002">
    <property type="protein sequence ID" value="TXL67307.1"/>
    <property type="molecule type" value="Genomic_DNA"/>
</dbReference>
<keyword evidence="2" id="KW-0479">Metal-binding</keyword>
<dbReference type="Proteomes" id="UP000321548">
    <property type="component" value="Unassembled WGS sequence"/>
</dbReference>
<organism evidence="6 7">
    <name type="scientific">Zeimonas arvi</name>
    <dbReference type="NCBI Taxonomy" id="2498847"/>
    <lineage>
        <taxon>Bacteria</taxon>
        <taxon>Pseudomonadati</taxon>
        <taxon>Pseudomonadota</taxon>
        <taxon>Betaproteobacteria</taxon>
        <taxon>Burkholderiales</taxon>
        <taxon>Burkholderiaceae</taxon>
        <taxon>Zeimonas</taxon>
    </lineage>
</organism>
<evidence type="ECO:0000259" key="5">
    <source>
        <dbReference type="PROSITE" id="PS51379"/>
    </source>
</evidence>
<gene>
    <name evidence="6" type="ORF">FHP08_06795</name>
</gene>
<keyword evidence="7" id="KW-1185">Reference proteome</keyword>
<protein>
    <submittedName>
        <fullName evidence="6">4Fe-4S dicluster domain-containing protein</fullName>
    </submittedName>
</protein>
<dbReference type="InterPro" id="IPR050954">
    <property type="entry name" value="ET_IronSulfur_Cluster-Binding"/>
</dbReference>
<evidence type="ECO:0000256" key="4">
    <source>
        <dbReference type="ARBA" id="ARBA00023014"/>
    </source>
</evidence>
<feature type="domain" description="4Fe-4S ferredoxin-type" evidence="5">
    <location>
        <begin position="4"/>
        <end position="34"/>
    </location>
</feature>
<dbReference type="PROSITE" id="PS00198">
    <property type="entry name" value="4FE4S_FER_1"/>
    <property type="match status" value="1"/>
</dbReference>
<dbReference type="CDD" id="cd10551">
    <property type="entry name" value="PsrB"/>
    <property type="match status" value="1"/>
</dbReference>
<evidence type="ECO:0000256" key="3">
    <source>
        <dbReference type="ARBA" id="ARBA00023004"/>
    </source>
</evidence>
<keyword evidence="4" id="KW-0411">Iron-sulfur</keyword>
<name>A0A5C8P209_9BURK</name>
<reference evidence="6 7" key="1">
    <citation type="submission" date="2019-06" db="EMBL/GenBank/DDBJ databases">
        <title>Quisquiliibacterium sp. nov., isolated from a maize field.</title>
        <authorList>
            <person name="Lin S.-Y."/>
            <person name="Tsai C.-F."/>
            <person name="Young C.-C."/>
        </authorList>
    </citation>
    <scope>NUCLEOTIDE SEQUENCE [LARGE SCALE GENOMIC DNA]</scope>
    <source>
        <strain evidence="6 7">CC-CFT501</strain>
    </source>
</reference>
<evidence type="ECO:0000313" key="6">
    <source>
        <dbReference type="EMBL" id="TXL67307.1"/>
    </source>
</evidence>
<evidence type="ECO:0000313" key="7">
    <source>
        <dbReference type="Proteomes" id="UP000321548"/>
    </source>
</evidence>
<dbReference type="GO" id="GO:0051539">
    <property type="term" value="F:4 iron, 4 sulfur cluster binding"/>
    <property type="evidence" value="ECO:0007669"/>
    <property type="project" value="UniProtKB-KW"/>
</dbReference>
<feature type="domain" description="4Fe-4S ferredoxin-type" evidence="5">
    <location>
        <begin position="81"/>
        <end position="110"/>
    </location>
</feature>
<dbReference type="AlphaFoldDB" id="A0A5C8P209"/>
<dbReference type="InterPro" id="IPR017900">
    <property type="entry name" value="4Fe4S_Fe_S_CS"/>
</dbReference>
<evidence type="ECO:0000256" key="2">
    <source>
        <dbReference type="ARBA" id="ARBA00022723"/>
    </source>
</evidence>
<keyword evidence="1" id="KW-0004">4Fe-4S</keyword>
<dbReference type="InterPro" id="IPR017896">
    <property type="entry name" value="4Fe4S_Fe-S-bd"/>
</dbReference>
<dbReference type="SUPFAM" id="SSF54862">
    <property type="entry name" value="4Fe-4S ferredoxins"/>
    <property type="match status" value="1"/>
</dbReference>
<sequence length="216" mass="23794">MTRWAMVADLRRCVGCQTCTAACRHANATPPGVQWRRVLDMEFGEYPNVRRAFVPTGCQHCDDPPCMEVCPTTATKKRADGIVTIDYDLCIGCAYCAVACPYQARYKTDRATFAYGKPTEQESARHDDARLAVATKCTFCVDRIDDGLAKGLQPGVDPEATPACVNACIAKALAFGNLDDPDSEVSRLLAENRSFRMHEELGTGPGFHYLWDKADE</sequence>
<keyword evidence="3" id="KW-0408">Iron</keyword>